<comment type="caution">
    <text evidence="1">The sequence shown here is derived from an EMBL/GenBank/DDBJ whole genome shotgun (WGS) entry which is preliminary data.</text>
</comment>
<sequence>MNLPKYLILLILKKLINHYPKYQIFYIYKIISTLELVSKEWKELVKRIPIKCRVLNKQTTLEVNRLLEKGQNVRLSLHPDGIEPIRSMVSNLDDTLSQITFNYDHYKLKDNLREYSNTLKSLYIVNGRTETIESTRALFESAPFHNFNSLELEFSSFSSDQMDLYPLLDSIDKSTSNGLRKFKFVNGSPDEVLLKGLEYTCQYRSLSKLLLVRINIDMSSLSKLIIDSLSLDDLLINKISIVTTTIVDNDSKLKFPFKKLQPFPDPYDHLLQNVINKNHSLRTLKIFGTESVRYSSLVEMLNNNSTIRILHFSVKSASYSSTADEHLSIKNETVQQILLSFNQQVDTLPYIYHLWKGPSVVRDAKITMDTWPLISRYHKSLKFVSFTIQDENIEFFCQLIRSNFQGLTSIRNLGITCKSSKLLESLVKALAHNNHLEKITFYSYPITDKVLNQFIQLNHPTIKIFQANLGGSLHINNLKKSLSTNNTLEKLNIMDISSPKTSVQKYYSSLFKILEKNQTLTFLSLPSPIINDKSSKDISTKLNNILSKNQSLVTLSLNLTEKKLINRSSGKVILF</sequence>
<dbReference type="InterPro" id="IPR032675">
    <property type="entry name" value="LRR_dom_sf"/>
</dbReference>
<dbReference type="AlphaFoldDB" id="A0A151Z905"/>
<gene>
    <name evidence="1" type="ORF">DLAC_09038</name>
</gene>
<keyword evidence="2" id="KW-1185">Reference proteome</keyword>
<dbReference type="EMBL" id="LODT01000037">
    <property type="protein sequence ID" value="KYQ90419.1"/>
    <property type="molecule type" value="Genomic_DNA"/>
</dbReference>
<evidence type="ECO:0000313" key="2">
    <source>
        <dbReference type="Proteomes" id="UP000076078"/>
    </source>
</evidence>
<protein>
    <submittedName>
        <fullName evidence="1">Uncharacterized protein</fullName>
    </submittedName>
</protein>
<organism evidence="1 2">
    <name type="scientific">Tieghemostelium lacteum</name>
    <name type="common">Slime mold</name>
    <name type="synonym">Dictyostelium lacteum</name>
    <dbReference type="NCBI Taxonomy" id="361077"/>
    <lineage>
        <taxon>Eukaryota</taxon>
        <taxon>Amoebozoa</taxon>
        <taxon>Evosea</taxon>
        <taxon>Eumycetozoa</taxon>
        <taxon>Dictyostelia</taxon>
        <taxon>Dictyosteliales</taxon>
        <taxon>Raperosteliaceae</taxon>
        <taxon>Tieghemostelium</taxon>
    </lineage>
</organism>
<proteinExistence type="predicted"/>
<dbReference type="SUPFAM" id="SSF52047">
    <property type="entry name" value="RNI-like"/>
    <property type="match status" value="1"/>
</dbReference>
<accession>A0A151Z905</accession>
<evidence type="ECO:0000313" key="1">
    <source>
        <dbReference type="EMBL" id="KYQ90419.1"/>
    </source>
</evidence>
<dbReference type="InParanoid" id="A0A151Z905"/>
<reference evidence="1 2" key="1">
    <citation type="submission" date="2015-12" db="EMBL/GenBank/DDBJ databases">
        <title>Dictyostelia acquired genes for synthesis and detection of signals that induce cell-type specialization by lateral gene transfer from prokaryotes.</title>
        <authorList>
            <person name="Gloeckner G."/>
            <person name="Schaap P."/>
        </authorList>
    </citation>
    <scope>NUCLEOTIDE SEQUENCE [LARGE SCALE GENOMIC DNA]</scope>
    <source>
        <strain evidence="1 2">TK</strain>
    </source>
</reference>
<dbReference type="Gene3D" id="3.80.10.10">
    <property type="entry name" value="Ribonuclease Inhibitor"/>
    <property type="match status" value="1"/>
</dbReference>
<dbReference type="Proteomes" id="UP000076078">
    <property type="component" value="Unassembled WGS sequence"/>
</dbReference>
<name>A0A151Z905_TIELA</name>